<evidence type="ECO:0000313" key="4">
    <source>
        <dbReference type="Proteomes" id="UP000187209"/>
    </source>
</evidence>
<dbReference type="AlphaFoldDB" id="A0A1R2C9C1"/>
<keyword evidence="4" id="KW-1185">Reference proteome</keyword>
<protein>
    <submittedName>
        <fullName evidence="3">Uncharacterized protein</fullName>
    </submittedName>
</protein>
<evidence type="ECO:0000256" key="2">
    <source>
        <dbReference type="SAM" id="MobiDB-lite"/>
    </source>
</evidence>
<reference evidence="3 4" key="1">
    <citation type="submission" date="2016-11" db="EMBL/GenBank/DDBJ databases">
        <title>The macronuclear genome of Stentor coeruleus: a giant cell with tiny introns.</title>
        <authorList>
            <person name="Slabodnick M."/>
            <person name="Ruby J.G."/>
            <person name="Reiff S.B."/>
            <person name="Swart E.C."/>
            <person name="Gosai S."/>
            <person name="Prabakaran S."/>
            <person name="Witkowska E."/>
            <person name="Larue G.E."/>
            <person name="Fisher S."/>
            <person name="Freeman R.M."/>
            <person name="Gunawardena J."/>
            <person name="Chu W."/>
            <person name="Stover N.A."/>
            <person name="Gregory B.D."/>
            <person name="Nowacki M."/>
            <person name="Derisi J."/>
            <person name="Roy S.W."/>
            <person name="Marshall W.F."/>
            <person name="Sood P."/>
        </authorList>
    </citation>
    <scope>NUCLEOTIDE SEQUENCE [LARGE SCALE GENOMIC DNA]</scope>
    <source>
        <strain evidence="3">WM001</strain>
    </source>
</reference>
<proteinExistence type="predicted"/>
<evidence type="ECO:0000313" key="3">
    <source>
        <dbReference type="EMBL" id="OMJ85570.1"/>
    </source>
</evidence>
<comment type="caution">
    <text evidence="3">The sequence shown here is derived from an EMBL/GenBank/DDBJ whole genome shotgun (WGS) entry which is preliminary data.</text>
</comment>
<keyword evidence="1" id="KW-0175">Coiled coil</keyword>
<feature type="coiled-coil region" evidence="1">
    <location>
        <begin position="120"/>
        <end position="239"/>
    </location>
</feature>
<sequence>MATTKEKNRHNSSSLTTCDPSNQSFPLHHPQSPKITIKSPKTISKNSSRSLVPNKNLRSFASVPGLLIPPDLSPKYIEEINRFRQQKIIEYKETLESCLNISVPVIFIKVPYIVCKREKIKSMNLKAEMKRKEIMKKKEQEEIKRLKQSQSLKLNSMYCRMSQMNEKIQKEKTFKNKLERRKSLKDQEKNELLLKSLAIENIKNFYTDRISELKEKIRNEKLQNEIIKYEQKQVVSELEKEKKQRNKVKSQILLI</sequence>
<accession>A0A1R2C9C1</accession>
<dbReference type="EMBL" id="MPUH01000233">
    <property type="protein sequence ID" value="OMJ85570.1"/>
    <property type="molecule type" value="Genomic_DNA"/>
</dbReference>
<feature type="compositionally biased region" description="Low complexity" evidence="2">
    <location>
        <begin position="32"/>
        <end position="48"/>
    </location>
</feature>
<organism evidence="3 4">
    <name type="scientific">Stentor coeruleus</name>
    <dbReference type="NCBI Taxonomy" id="5963"/>
    <lineage>
        <taxon>Eukaryota</taxon>
        <taxon>Sar</taxon>
        <taxon>Alveolata</taxon>
        <taxon>Ciliophora</taxon>
        <taxon>Postciliodesmatophora</taxon>
        <taxon>Heterotrichea</taxon>
        <taxon>Heterotrichida</taxon>
        <taxon>Stentoridae</taxon>
        <taxon>Stentor</taxon>
    </lineage>
</organism>
<dbReference type="Proteomes" id="UP000187209">
    <property type="component" value="Unassembled WGS sequence"/>
</dbReference>
<feature type="region of interest" description="Disordered" evidence="2">
    <location>
        <begin position="1"/>
        <end position="50"/>
    </location>
</feature>
<gene>
    <name evidence="3" type="ORF">SteCoe_13117</name>
</gene>
<feature type="compositionally biased region" description="Polar residues" evidence="2">
    <location>
        <begin position="11"/>
        <end position="25"/>
    </location>
</feature>
<evidence type="ECO:0000256" key="1">
    <source>
        <dbReference type="SAM" id="Coils"/>
    </source>
</evidence>
<name>A0A1R2C9C1_9CILI</name>